<evidence type="ECO:0000313" key="7">
    <source>
        <dbReference type="Proteomes" id="UP001634394"/>
    </source>
</evidence>
<gene>
    <name evidence="6" type="ORF">ACJMK2_034337</name>
</gene>
<dbReference type="Pfam" id="PF02892">
    <property type="entry name" value="zf-BED"/>
    <property type="match status" value="1"/>
</dbReference>
<comment type="caution">
    <text evidence="6">The sequence shown here is derived from an EMBL/GenBank/DDBJ whole genome shotgun (WGS) entry which is preliminary data.</text>
</comment>
<protein>
    <recommendedName>
        <fullName evidence="5">BED-type domain-containing protein</fullName>
    </recommendedName>
</protein>
<dbReference type="SMART" id="SM00614">
    <property type="entry name" value="ZnF_BED"/>
    <property type="match status" value="1"/>
</dbReference>
<evidence type="ECO:0000256" key="4">
    <source>
        <dbReference type="PROSITE-ProRule" id="PRU00027"/>
    </source>
</evidence>
<dbReference type="Proteomes" id="UP001634394">
    <property type="component" value="Unassembled WGS sequence"/>
</dbReference>
<evidence type="ECO:0000313" key="6">
    <source>
        <dbReference type="EMBL" id="KAL3876495.1"/>
    </source>
</evidence>
<keyword evidence="7" id="KW-1185">Reference proteome</keyword>
<reference evidence="6 7" key="1">
    <citation type="submission" date="2024-11" db="EMBL/GenBank/DDBJ databases">
        <title>Chromosome-level genome assembly of the freshwater bivalve Anodonta woodiana.</title>
        <authorList>
            <person name="Chen X."/>
        </authorList>
    </citation>
    <scope>NUCLEOTIDE SEQUENCE [LARGE SCALE GENOMIC DNA]</scope>
    <source>
        <strain evidence="6">MN2024</strain>
        <tissue evidence="6">Gills</tissue>
    </source>
</reference>
<dbReference type="InterPro" id="IPR036236">
    <property type="entry name" value="Znf_C2H2_sf"/>
</dbReference>
<feature type="domain" description="BED-type" evidence="5">
    <location>
        <begin position="5"/>
        <end position="63"/>
    </location>
</feature>
<dbReference type="EMBL" id="JBJQND010000005">
    <property type="protein sequence ID" value="KAL3876495.1"/>
    <property type="molecule type" value="Genomic_DNA"/>
</dbReference>
<dbReference type="InterPro" id="IPR003656">
    <property type="entry name" value="Znf_BED"/>
</dbReference>
<evidence type="ECO:0000256" key="2">
    <source>
        <dbReference type="ARBA" id="ARBA00022771"/>
    </source>
</evidence>
<keyword evidence="3" id="KW-0862">Zinc</keyword>
<evidence type="ECO:0000256" key="1">
    <source>
        <dbReference type="ARBA" id="ARBA00022723"/>
    </source>
</evidence>
<dbReference type="AlphaFoldDB" id="A0ABD3WSK6"/>
<accession>A0ABD3WSK6</accession>
<organism evidence="6 7">
    <name type="scientific">Sinanodonta woodiana</name>
    <name type="common">Chinese pond mussel</name>
    <name type="synonym">Anodonta woodiana</name>
    <dbReference type="NCBI Taxonomy" id="1069815"/>
    <lineage>
        <taxon>Eukaryota</taxon>
        <taxon>Metazoa</taxon>
        <taxon>Spiralia</taxon>
        <taxon>Lophotrochozoa</taxon>
        <taxon>Mollusca</taxon>
        <taxon>Bivalvia</taxon>
        <taxon>Autobranchia</taxon>
        <taxon>Heteroconchia</taxon>
        <taxon>Palaeoheterodonta</taxon>
        <taxon>Unionida</taxon>
        <taxon>Unionoidea</taxon>
        <taxon>Unionidae</taxon>
        <taxon>Unioninae</taxon>
        <taxon>Sinanodonta</taxon>
    </lineage>
</organism>
<dbReference type="GO" id="GO:0008270">
    <property type="term" value="F:zinc ion binding"/>
    <property type="evidence" value="ECO:0007669"/>
    <property type="project" value="UniProtKB-KW"/>
</dbReference>
<keyword evidence="1" id="KW-0479">Metal-binding</keyword>
<evidence type="ECO:0000256" key="3">
    <source>
        <dbReference type="ARBA" id="ARBA00022833"/>
    </source>
</evidence>
<keyword evidence="2 4" id="KW-0863">Zinc-finger</keyword>
<dbReference type="PROSITE" id="PS50808">
    <property type="entry name" value="ZF_BED"/>
    <property type="match status" value="1"/>
</dbReference>
<proteinExistence type="predicted"/>
<dbReference type="SUPFAM" id="SSF57667">
    <property type="entry name" value="beta-beta-alpha zinc fingers"/>
    <property type="match status" value="1"/>
</dbReference>
<evidence type="ECO:0000259" key="5">
    <source>
        <dbReference type="PROSITE" id="PS50808"/>
    </source>
</evidence>
<name>A0ABD3WSK6_SINWO</name>
<sequence>MSTPKLSSKIWNFFTINAEDESKANCDVCNKRLTRGGRNARSYGTSALINHLRSFHHSEYDEYTRSTEPQTKER</sequence>